<dbReference type="PROSITE" id="PS51194">
    <property type="entry name" value="HELICASE_CTER"/>
    <property type="match status" value="1"/>
</dbReference>
<proteinExistence type="predicted"/>
<feature type="domain" description="Helicase C-terminal" evidence="12">
    <location>
        <begin position="326"/>
        <end position="486"/>
    </location>
</feature>
<feature type="domain" description="RanBP2-type" evidence="10">
    <location>
        <begin position="652"/>
        <end position="681"/>
    </location>
</feature>
<dbReference type="Pfam" id="PF00176">
    <property type="entry name" value="SNF2-rel_dom"/>
    <property type="match status" value="1"/>
</dbReference>
<gene>
    <name evidence="13" type="ORF">SNE40_010622</name>
</gene>
<feature type="region of interest" description="Disordered" evidence="9">
    <location>
        <begin position="802"/>
        <end position="874"/>
    </location>
</feature>
<dbReference type="CDD" id="cd18793">
    <property type="entry name" value="SF2_C_SNF"/>
    <property type="match status" value="1"/>
</dbReference>
<dbReference type="FunFam" id="3.40.50.10810:FF:000044">
    <property type="entry name" value="Chromatin remodeling factor18"/>
    <property type="match status" value="1"/>
</dbReference>
<feature type="region of interest" description="Disordered" evidence="9">
    <location>
        <begin position="926"/>
        <end position="952"/>
    </location>
</feature>
<evidence type="ECO:0000256" key="5">
    <source>
        <dbReference type="ARBA" id="ARBA00022806"/>
    </source>
</evidence>
<dbReference type="GO" id="GO:0003676">
    <property type="term" value="F:nucleic acid binding"/>
    <property type="evidence" value="ECO:0007669"/>
    <property type="project" value="InterPro"/>
</dbReference>
<dbReference type="InterPro" id="IPR027417">
    <property type="entry name" value="P-loop_NTPase"/>
</dbReference>
<dbReference type="GO" id="GO:0005524">
    <property type="term" value="F:ATP binding"/>
    <property type="evidence" value="ECO:0007669"/>
    <property type="project" value="UniProtKB-KW"/>
</dbReference>
<dbReference type="EMBL" id="JAZGQO010000007">
    <property type="protein sequence ID" value="KAK6183076.1"/>
    <property type="molecule type" value="Genomic_DNA"/>
</dbReference>
<feature type="domain" description="Helicase ATP-binding" evidence="11">
    <location>
        <begin position="27"/>
        <end position="190"/>
    </location>
</feature>
<comment type="caution">
    <text evidence="13">The sequence shown here is derived from an EMBL/GenBank/DDBJ whole genome shotgun (WGS) entry which is preliminary data.</text>
</comment>
<dbReference type="InterPro" id="IPR049730">
    <property type="entry name" value="SNF2/RAD54-like_C"/>
</dbReference>
<evidence type="ECO:0000259" key="11">
    <source>
        <dbReference type="PROSITE" id="PS51192"/>
    </source>
</evidence>
<evidence type="ECO:0000256" key="3">
    <source>
        <dbReference type="ARBA" id="ARBA00022771"/>
    </source>
</evidence>
<evidence type="ECO:0000256" key="8">
    <source>
        <dbReference type="PROSITE-ProRule" id="PRU00322"/>
    </source>
</evidence>
<dbReference type="InterPro" id="IPR001650">
    <property type="entry name" value="Helicase_C-like"/>
</dbReference>
<evidence type="ECO:0000313" key="14">
    <source>
        <dbReference type="Proteomes" id="UP001347796"/>
    </source>
</evidence>
<keyword evidence="5" id="KW-0347">Helicase</keyword>
<dbReference type="InterPro" id="IPR001876">
    <property type="entry name" value="Znf_RanBP2"/>
</dbReference>
<feature type="region of interest" description="Disordered" evidence="9">
    <location>
        <begin position="595"/>
        <end position="649"/>
    </location>
</feature>
<feature type="region of interest" description="Disordered" evidence="9">
    <location>
        <begin position="675"/>
        <end position="696"/>
    </location>
</feature>
<dbReference type="InterPro" id="IPR014001">
    <property type="entry name" value="Helicase_ATP-bd"/>
</dbReference>
<evidence type="ECO:0000256" key="1">
    <source>
        <dbReference type="ARBA" id="ARBA00022723"/>
    </source>
</evidence>
<protein>
    <recommendedName>
        <fullName evidence="15">DNA annealing helicase and endonuclease ZRANB3</fullName>
    </recommendedName>
</protein>
<dbReference type="GO" id="GO:0031297">
    <property type="term" value="P:replication fork processing"/>
    <property type="evidence" value="ECO:0007669"/>
    <property type="project" value="TreeGrafter"/>
</dbReference>
<evidence type="ECO:0000256" key="4">
    <source>
        <dbReference type="ARBA" id="ARBA00022801"/>
    </source>
</evidence>
<keyword evidence="3 8" id="KW-0863">Zinc-finger</keyword>
<dbReference type="PANTHER" id="PTHR45766:SF3">
    <property type="entry name" value="DNA ANNEALING HELICASE AND ENDONUCLEASE ZRANB3"/>
    <property type="match status" value="1"/>
</dbReference>
<keyword evidence="4" id="KW-0378">Hydrolase</keyword>
<accession>A0AAN8JSD7</accession>
<dbReference type="InterPro" id="IPR002711">
    <property type="entry name" value="HNH"/>
</dbReference>
<dbReference type="CDD" id="cd00085">
    <property type="entry name" value="HNHc"/>
    <property type="match status" value="1"/>
</dbReference>
<evidence type="ECO:0008006" key="15">
    <source>
        <dbReference type="Google" id="ProtNLM"/>
    </source>
</evidence>
<dbReference type="SMART" id="SM00490">
    <property type="entry name" value="HELICc"/>
    <property type="match status" value="1"/>
</dbReference>
<dbReference type="PANTHER" id="PTHR45766">
    <property type="entry name" value="DNA ANNEALING HELICASE AND ENDONUCLEASE ZRANB3 FAMILY MEMBER"/>
    <property type="match status" value="1"/>
</dbReference>
<keyword evidence="1" id="KW-0479">Metal-binding</keyword>
<dbReference type="SMART" id="SM00487">
    <property type="entry name" value="DEXDc"/>
    <property type="match status" value="1"/>
</dbReference>
<evidence type="ECO:0000259" key="10">
    <source>
        <dbReference type="PROSITE" id="PS50199"/>
    </source>
</evidence>
<dbReference type="SUPFAM" id="SSF52540">
    <property type="entry name" value="P-loop containing nucleoside triphosphate hydrolases"/>
    <property type="match status" value="2"/>
</dbReference>
<dbReference type="CDD" id="cd18010">
    <property type="entry name" value="DEXHc_HARP_SMARCAL1"/>
    <property type="match status" value="1"/>
</dbReference>
<feature type="region of interest" description="Disordered" evidence="9">
    <location>
        <begin position="521"/>
        <end position="556"/>
    </location>
</feature>
<dbReference type="SMART" id="SM00547">
    <property type="entry name" value="ZnF_RBZ"/>
    <property type="match status" value="1"/>
</dbReference>
<dbReference type="PROSITE" id="PS50199">
    <property type="entry name" value="ZF_RANBP2_2"/>
    <property type="match status" value="1"/>
</dbReference>
<keyword evidence="14" id="KW-1185">Reference proteome</keyword>
<dbReference type="Gene3D" id="3.40.50.300">
    <property type="entry name" value="P-loop containing nucleotide triphosphate hydrolases"/>
    <property type="match status" value="1"/>
</dbReference>
<dbReference type="GO" id="GO:0043596">
    <property type="term" value="C:nuclear replication fork"/>
    <property type="evidence" value="ECO:0007669"/>
    <property type="project" value="TreeGrafter"/>
</dbReference>
<dbReference type="Proteomes" id="UP001347796">
    <property type="component" value="Unassembled WGS sequence"/>
</dbReference>
<dbReference type="Gene3D" id="3.40.50.10810">
    <property type="entry name" value="Tandem AAA-ATPase domain"/>
    <property type="match status" value="1"/>
</dbReference>
<dbReference type="SUPFAM" id="SSF90209">
    <property type="entry name" value="Ran binding protein zinc finger-like"/>
    <property type="match status" value="1"/>
</dbReference>
<evidence type="ECO:0000259" key="12">
    <source>
        <dbReference type="PROSITE" id="PS51194"/>
    </source>
</evidence>
<evidence type="ECO:0000313" key="13">
    <source>
        <dbReference type="EMBL" id="KAK6183076.1"/>
    </source>
</evidence>
<keyword evidence="6" id="KW-0862">Zinc</keyword>
<feature type="compositionally biased region" description="Polar residues" evidence="9">
    <location>
        <begin position="814"/>
        <end position="850"/>
    </location>
</feature>
<dbReference type="Pfam" id="PF00641">
    <property type="entry name" value="Zn_ribbon_RanBP"/>
    <property type="match status" value="1"/>
</dbReference>
<dbReference type="PROSITE" id="PS01358">
    <property type="entry name" value="ZF_RANBP2_1"/>
    <property type="match status" value="1"/>
</dbReference>
<dbReference type="InterPro" id="IPR003615">
    <property type="entry name" value="HNH_nuc"/>
</dbReference>
<evidence type="ECO:0000256" key="6">
    <source>
        <dbReference type="ARBA" id="ARBA00022833"/>
    </source>
</evidence>
<dbReference type="Gene3D" id="1.10.30.50">
    <property type="match status" value="1"/>
</dbReference>
<feature type="compositionally biased region" description="Polar residues" evidence="9">
    <location>
        <begin position="600"/>
        <end position="630"/>
    </location>
</feature>
<dbReference type="GO" id="GO:0006281">
    <property type="term" value="P:DNA repair"/>
    <property type="evidence" value="ECO:0007669"/>
    <property type="project" value="TreeGrafter"/>
</dbReference>
<feature type="compositionally biased region" description="Basic and acidic residues" evidence="9">
    <location>
        <begin position="631"/>
        <end position="645"/>
    </location>
</feature>
<dbReference type="InterPro" id="IPR038718">
    <property type="entry name" value="SNF2-like_sf"/>
</dbReference>
<organism evidence="13 14">
    <name type="scientific">Patella caerulea</name>
    <name type="common">Rayed Mediterranean limpet</name>
    <dbReference type="NCBI Taxonomy" id="87958"/>
    <lineage>
        <taxon>Eukaryota</taxon>
        <taxon>Metazoa</taxon>
        <taxon>Spiralia</taxon>
        <taxon>Lophotrochozoa</taxon>
        <taxon>Mollusca</taxon>
        <taxon>Gastropoda</taxon>
        <taxon>Patellogastropoda</taxon>
        <taxon>Patelloidea</taxon>
        <taxon>Patellidae</taxon>
        <taxon>Patella</taxon>
    </lineage>
</organism>
<dbReference type="InterPro" id="IPR000330">
    <property type="entry name" value="SNF2_N"/>
</dbReference>
<dbReference type="InterPro" id="IPR036443">
    <property type="entry name" value="Znf_RanBP2_sf"/>
</dbReference>
<name>A0AAN8JSD7_PATCE</name>
<dbReference type="GO" id="GO:0004520">
    <property type="term" value="F:DNA endonuclease activity"/>
    <property type="evidence" value="ECO:0007669"/>
    <property type="project" value="TreeGrafter"/>
</dbReference>
<dbReference type="Pfam" id="PF01844">
    <property type="entry name" value="HNH"/>
    <property type="match status" value="1"/>
</dbReference>
<dbReference type="GO" id="GO:0008270">
    <property type="term" value="F:zinc ion binding"/>
    <property type="evidence" value="ECO:0007669"/>
    <property type="project" value="UniProtKB-KW"/>
</dbReference>
<evidence type="ECO:0000256" key="2">
    <source>
        <dbReference type="ARBA" id="ARBA00022741"/>
    </source>
</evidence>
<evidence type="ECO:0000256" key="9">
    <source>
        <dbReference type="SAM" id="MobiDB-lite"/>
    </source>
</evidence>
<dbReference type="SMART" id="SM00507">
    <property type="entry name" value="HNHc"/>
    <property type="match status" value="1"/>
</dbReference>
<dbReference type="PROSITE" id="PS51192">
    <property type="entry name" value="HELICASE_ATP_BIND_1"/>
    <property type="match status" value="1"/>
</dbReference>
<dbReference type="Pfam" id="PF00271">
    <property type="entry name" value="Helicase_C"/>
    <property type="match status" value="1"/>
</dbReference>
<keyword evidence="2" id="KW-0547">Nucleotide-binding</keyword>
<keyword evidence="7" id="KW-0067">ATP-binding</keyword>
<reference evidence="13 14" key="1">
    <citation type="submission" date="2024-01" db="EMBL/GenBank/DDBJ databases">
        <title>The genome of the rayed Mediterranean limpet Patella caerulea (Linnaeus, 1758).</title>
        <authorList>
            <person name="Anh-Thu Weber A."/>
            <person name="Halstead-Nussloch G."/>
        </authorList>
    </citation>
    <scope>NUCLEOTIDE SEQUENCE [LARGE SCALE GENOMIC DNA]</scope>
    <source>
        <strain evidence="13">AATW-2023a</strain>
        <tissue evidence="13">Whole specimen</tissue>
    </source>
</reference>
<feature type="compositionally biased region" description="Polar residues" evidence="9">
    <location>
        <begin position="865"/>
        <end position="874"/>
    </location>
</feature>
<dbReference type="Gene3D" id="2.30.30.380">
    <property type="entry name" value="Zn-finger domain of Sec23/24"/>
    <property type="match status" value="1"/>
</dbReference>
<sequence>MKTSAVLSRLPPKLSEKLMVFQKEGIEFAVNKNGRVLIADEMGLGKTIQAISVAYYYKSEWPLLIIVPSSLRYCWIEEIEKWLPDVHPHDINLIQMGNDAKCISSCKITIVTYGLLSKSTSRIVKEALTNQKFQVVICDESHYIRNNKTASAKAVVPLVQAAERRILLSGTPALSKPVELYSQLDAICPRGFGSWWDFTARYCDAKMEWIGRMKRRRVDGASNLEELQNKLVKMVMIRREKKEVLTQLPPKQRQKVLFELKDSELKKDIRSTFNDLKPKLKQTNSPLAPPIPDVEGIPEADNKGDLNALGLISKLLQLTGEAKVGPVKDYISMLVENNNLKFLVFAYHHVMMNGIQQTLYEKKIKFIRIDGTVCPSDRQMCVQQFQSDPDTKVAILSILAAGVGLTFTAAKLVVFAEMYWTPGVMVQCEDRAHRIGQTSCVPVHYLVAKGTMDEWVWSAVCKKTVVTTTTLSGKKQELEAEAGDKYQVELLSNADVYSQDDTSDIDVSTYFQSQRSNDQKSILDFFTPPTKGKQGKMEKSHKRKRSSEETNKSSLKKSRILDTDDIVVLNSDSDNEDFVKTKPVRRRTKLFDLLGRENETSSPNSSPKSCVNWPNSDDNSDIRPSTPTRTSPHDKNNVNDVEKNGKLNQGNSASHWSCSLCTYHNHKELPYCEMCESPKPKSSSKGSKSRTKNAKKSIMADNIDSDTNIISSDHSNCDNDKVNKHCDEICYERLDYVQENLIDDDQENTGIENVRNDELSFSDEIENELPTILGPKRQKYFETCENDKTMCTNKFEVNEIESSPSSKHVVKTPVSKTSATILETKTPVTPNTRHPSSILSQHKSPLSSSRKPLFKSSKKKRNEDVVNSNDKNCYTLSESNDKLTEIDNVDKTETCFSDRDRSLIQSTDLASNNTNIFESASNVTNISQSTSNDTNIPQSASHDTNLPESASNDTNIPEKIYKYFTYCCSKYTGRVYIFDEEEEPLNINFVPLDIEVGNIDNLPQLLQYQNHLRLVQKFVREWNLLTDTKKRLLINRGLLFTNPVAAYQQISSKQTSSNQRHKTKEDISLAAAKLASSINGTVRQIAKHSPIITDGQILSEDYGIAQVVNKDGVPLCLNCEQPYSNTLLTHNTITSTNNAWQNRFCSLPCADSHWTKTDSGYCRDKIYQIEHGICQVCQFDAHSFYIQIRETTDVKQRIKLISESKFCKLKSKIKEQMTRKPVEGQFWHLDHIKPVWEGGGMCDIDNMRTLCVICHHTVTAKQATKRAQVRRLAGAASSGDISAFFQKS</sequence>
<dbReference type="GO" id="GO:0004386">
    <property type="term" value="F:helicase activity"/>
    <property type="evidence" value="ECO:0007669"/>
    <property type="project" value="UniProtKB-KW"/>
</dbReference>
<evidence type="ECO:0000256" key="7">
    <source>
        <dbReference type="ARBA" id="ARBA00022840"/>
    </source>
</evidence>
<dbReference type="GO" id="GO:0016787">
    <property type="term" value="F:hydrolase activity"/>
    <property type="evidence" value="ECO:0007669"/>
    <property type="project" value="UniProtKB-KW"/>
</dbReference>